<organism evidence="9 10">
    <name type="scientific">Setaria viridis</name>
    <name type="common">Green bristlegrass</name>
    <name type="synonym">Setaria italica subsp. viridis</name>
    <dbReference type="NCBI Taxonomy" id="4556"/>
    <lineage>
        <taxon>Eukaryota</taxon>
        <taxon>Viridiplantae</taxon>
        <taxon>Streptophyta</taxon>
        <taxon>Embryophyta</taxon>
        <taxon>Tracheophyta</taxon>
        <taxon>Spermatophyta</taxon>
        <taxon>Magnoliopsida</taxon>
        <taxon>Liliopsida</taxon>
        <taxon>Poales</taxon>
        <taxon>Poaceae</taxon>
        <taxon>PACMAD clade</taxon>
        <taxon>Panicoideae</taxon>
        <taxon>Panicodae</taxon>
        <taxon>Paniceae</taxon>
        <taxon>Cenchrinae</taxon>
        <taxon>Setaria</taxon>
    </lineage>
</organism>
<dbReference type="GO" id="GO:0000226">
    <property type="term" value="P:microtubule cytoskeleton organization"/>
    <property type="evidence" value="ECO:0007669"/>
    <property type="project" value="InterPro"/>
</dbReference>
<feature type="coiled-coil region" evidence="6">
    <location>
        <begin position="302"/>
        <end position="337"/>
    </location>
</feature>
<protein>
    <recommendedName>
        <fullName evidence="8">TPX2 C-terminal domain-containing protein</fullName>
    </recommendedName>
</protein>
<dbReference type="OMA" id="GNQDDAK"/>
<evidence type="ECO:0000256" key="3">
    <source>
        <dbReference type="ARBA" id="ARBA00022490"/>
    </source>
</evidence>
<feature type="region of interest" description="Disordered" evidence="7">
    <location>
        <begin position="345"/>
        <end position="457"/>
    </location>
</feature>
<feature type="region of interest" description="Disordered" evidence="7">
    <location>
        <begin position="141"/>
        <end position="286"/>
    </location>
</feature>
<dbReference type="Proteomes" id="UP000298652">
    <property type="component" value="Chromosome 8"/>
</dbReference>
<keyword evidence="6" id="KW-0175">Coiled coil</keyword>
<comment type="subcellular location">
    <subcellularLocation>
        <location evidence="1">Cytoplasm</location>
        <location evidence="1">Cytoskeleton</location>
    </subcellularLocation>
</comment>
<feature type="compositionally biased region" description="Basic and acidic residues" evidence="7">
    <location>
        <begin position="177"/>
        <end position="187"/>
    </location>
</feature>
<dbReference type="GO" id="GO:0008017">
    <property type="term" value="F:microtubule binding"/>
    <property type="evidence" value="ECO:0007669"/>
    <property type="project" value="InterPro"/>
</dbReference>
<evidence type="ECO:0000313" key="9">
    <source>
        <dbReference type="EMBL" id="TKW01432.1"/>
    </source>
</evidence>
<evidence type="ECO:0000256" key="2">
    <source>
        <dbReference type="ARBA" id="ARBA00005885"/>
    </source>
</evidence>
<feature type="compositionally biased region" description="Pro residues" evidence="7">
    <location>
        <begin position="30"/>
        <end position="39"/>
    </location>
</feature>
<dbReference type="PANTHER" id="PTHR46372">
    <property type="entry name" value="PROTEIN WVD2-LIKE 3"/>
    <property type="match status" value="1"/>
</dbReference>
<dbReference type="GO" id="GO:0005874">
    <property type="term" value="C:microtubule"/>
    <property type="evidence" value="ECO:0007669"/>
    <property type="project" value="UniProtKB-KW"/>
</dbReference>
<keyword evidence="3" id="KW-0963">Cytoplasm</keyword>
<evidence type="ECO:0000313" key="10">
    <source>
        <dbReference type="Proteomes" id="UP000298652"/>
    </source>
</evidence>
<feature type="compositionally biased region" description="Basic and acidic residues" evidence="7">
    <location>
        <begin position="209"/>
        <end position="219"/>
    </location>
</feature>
<sequence>MQKGKARAPPRRGEEESYRRANPVQIDEPTSPPPPPPPVLHLLHPLLCSYYKYHHRDAAALCPPRSFDPAAGEGSPPSQARQATRRKSSIQELDSAVSPLAIDTMDVSDEKCAHPSDLPSAVDVMQSDDGRSEHLGSAAVNGAIGNEGYSGINCSEQTDDKHGGDEGSVVNVGSTADKQEKQEKIPMEETAMSDGTSITSMEDALEPNNDLHSEPEDMSNHTPDLSNGKSSNGNSNVFQSAKSVLTSTKKVKKTSSANARKPLQSTNRGNQDDGKSSIGKATVPAGPVFRCTERAEKRREFYMKLEEKHQAMEEEKIQLEARLKKEQEEALKQLRKSLTFKANPMPSFYHEAAPSPRAEVKKLPTTRPKSPKLGRRKTTSMETSNSSSESEGTRPCCRANRDGLDSNCKCSGGAGSRSSKALATNAKPAAAAAKKQKQPKHRAHKIAGESAINIAVH</sequence>
<evidence type="ECO:0000256" key="1">
    <source>
        <dbReference type="ARBA" id="ARBA00004245"/>
    </source>
</evidence>
<accession>A0A4U6TID5</accession>
<keyword evidence="10" id="KW-1185">Reference proteome</keyword>
<feature type="compositionally biased region" description="Low complexity" evidence="7">
    <location>
        <begin position="226"/>
        <end position="248"/>
    </location>
</feature>
<evidence type="ECO:0000259" key="8">
    <source>
        <dbReference type="Pfam" id="PF06886"/>
    </source>
</evidence>
<evidence type="ECO:0000256" key="6">
    <source>
        <dbReference type="SAM" id="Coils"/>
    </source>
</evidence>
<evidence type="ECO:0000256" key="4">
    <source>
        <dbReference type="ARBA" id="ARBA00022701"/>
    </source>
</evidence>
<proteinExistence type="inferred from homology"/>
<evidence type="ECO:0000256" key="7">
    <source>
        <dbReference type="SAM" id="MobiDB-lite"/>
    </source>
</evidence>
<feature type="compositionally biased region" description="Low complexity" evidence="7">
    <location>
        <begin position="420"/>
        <end position="433"/>
    </location>
</feature>
<feature type="compositionally biased region" description="Basic residues" evidence="7">
    <location>
        <begin position="1"/>
        <end position="10"/>
    </location>
</feature>
<keyword evidence="5" id="KW-0206">Cytoskeleton</keyword>
<feature type="compositionally biased region" description="Low complexity" evidence="7">
    <location>
        <begin position="380"/>
        <end position="390"/>
    </location>
</feature>
<dbReference type="AlphaFoldDB" id="A0A4U6TID5"/>
<feature type="domain" description="TPX2 C-terminal" evidence="8">
    <location>
        <begin position="288"/>
        <end position="358"/>
    </location>
</feature>
<keyword evidence="4" id="KW-0493">Microtubule</keyword>
<feature type="compositionally biased region" description="Basic residues" evidence="7">
    <location>
        <begin position="369"/>
        <end position="378"/>
    </location>
</feature>
<dbReference type="PANTHER" id="PTHR46372:SF4">
    <property type="entry name" value="OS11G0592600 PROTEIN"/>
    <property type="match status" value="1"/>
</dbReference>
<dbReference type="InterPro" id="IPR044806">
    <property type="entry name" value="WVD2/WDL1-4"/>
</dbReference>
<dbReference type="InterPro" id="IPR027329">
    <property type="entry name" value="TPX2_C"/>
</dbReference>
<dbReference type="Pfam" id="PF06886">
    <property type="entry name" value="TPX2"/>
    <property type="match status" value="1"/>
</dbReference>
<feature type="region of interest" description="Disordered" evidence="7">
    <location>
        <begin position="1"/>
        <end position="41"/>
    </location>
</feature>
<comment type="similarity">
    <text evidence="2">Belongs to the TPX2 family.</text>
</comment>
<feature type="compositionally biased region" description="Basic residues" evidence="7">
    <location>
        <begin position="434"/>
        <end position="445"/>
    </location>
</feature>
<dbReference type="EMBL" id="CM016559">
    <property type="protein sequence ID" value="TKW01432.1"/>
    <property type="molecule type" value="Genomic_DNA"/>
</dbReference>
<feature type="region of interest" description="Disordered" evidence="7">
    <location>
        <begin position="61"/>
        <end position="98"/>
    </location>
</feature>
<evidence type="ECO:0000256" key="5">
    <source>
        <dbReference type="ARBA" id="ARBA00023212"/>
    </source>
</evidence>
<gene>
    <name evidence="9" type="ORF">SEVIR_8G180000v2</name>
</gene>
<name>A0A4U6TID5_SETVI</name>
<reference evidence="9" key="1">
    <citation type="submission" date="2019-03" db="EMBL/GenBank/DDBJ databases">
        <title>WGS assembly of Setaria viridis.</title>
        <authorList>
            <person name="Huang P."/>
            <person name="Jenkins J."/>
            <person name="Grimwood J."/>
            <person name="Barry K."/>
            <person name="Healey A."/>
            <person name="Mamidi S."/>
            <person name="Sreedasyam A."/>
            <person name="Shu S."/>
            <person name="Feldman M."/>
            <person name="Wu J."/>
            <person name="Yu Y."/>
            <person name="Chen C."/>
            <person name="Johnson J."/>
            <person name="Rokhsar D."/>
            <person name="Baxter I."/>
            <person name="Schmutz J."/>
            <person name="Brutnell T."/>
            <person name="Kellogg E."/>
        </authorList>
    </citation>
    <scope>NUCLEOTIDE SEQUENCE [LARGE SCALE GENOMIC DNA]</scope>
</reference>
<dbReference type="Gramene" id="TKW01432">
    <property type="protein sequence ID" value="TKW01432"/>
    <property type="gene ID" value="SEVIR_8G180000v2"/>
</dbReference>